<accession>A0A6A7A0K5</accession>
<dbReference type="Proteomes" id="UP000799424">
    <property type="component" value="Unassembled WGS sequence"/>
</dbReference>
<organism evidence="2 3">
    <name type="scientific">Ophiobolus disseminans</name>
    <dbReference type="NCBI Taxonomy" id="1469910"/>
    <lineage>
        <taxon>Eukaryota</taxon>
        <taxon>Fungi</taxon>
        <taxon>Dikarya</taxon>
        <taxon>Ascomycota</taxon>
        <taxon>Pezizomycotina</taxon>
        <taxon>Dothideomycetes</taxon>
        <taxon>Pleosporomycetidae</taxon>
        <taxon>Pleosporales</taxon>
        <taxon>Pleosporineae</taxon>
        <taxon>Phaeosphaeriaceae</taxon>
        <taxon>Ophiobolus</taxon>
    </lineage>
</organism>
<sequence length="484" mass="53883">MPEKPKLTALHFRQIRERSDADGENYVLGPEYMKPYNDWMDLQVRQETLIWNEAGFVELIAITNYHDPQQVDALIWWQSRANGKHVVLGEQSDWGYHMKIRGYRLKIGRAILRATVPSEADFLSLLPPELLGFVRNARMGTPIDSRLRKNTGINLRPELAKVVAEDPRKDSVVNPASTTYKLTVGNDDTGFVFFQIGALEYATPNEWLRRYDGVSEEDLNWTPSPHVVVIKVESNGQGTGVYWLPTEIARDGPPNPDLHEGVKVADTFRGVGSPFWFKGAEEDIEVIRPPFEYVAAVIERHGTGQRAAREYIHSLSEPFLQPTGATDGVREELGDEDIEKIGSLDNEEANDADDERVTDDNMGSPDDDSFGFTEQNAMGDIDDKDKGISDEDAKGEIDDDAMEITDEDAEGDTDDEAMGIADEDATGDVNDEAKGITDADAEGETDDEAHRLGDIDAEEEIADEDLDREVQRRIDAVLTGEGPA</sequence>
<evidence type="ECO:0000256" key="1">
    <source>
        <dbReference type="SAM" id="MobiDB-lite"/>
    </source>
</evidence>
<dbReference type="OrthoDB" id="3800750at2759"/>
<proteinExistence type="predicted"/>
<gene>
    <name evidence="2" type="ORF">CC86DRAFT_26520</name>
</gene>
<feature type="compositionally biased region" description="Basic and acidic residues" evidence="1">
    <location>
        <begin position="381"/>
        <end position="396"/>
    </location>
</feature>
<feature type="compositionally biased region" description="Acidic residues" evidence="1">
    <location>
        <begin position="345"/>
        <end position="357"/>
    </location>
</feature>
<feature type="compositionally biased region" description="Acidic residues" evidence="1">
    <location>
        <begin position="397"/>
        <end position="430"/>
    </location>
</feature>
<dbReference type="EMBL" id="MU006226">
    <property type="protein sequence ID" value="KAF2826237.1"/>
    <property type="molecule type" value="Genomic_DNA"/>
</dbReference>
<keyword evidence="3" id="KW-1185">Reference proteome</keyword>
<feature type="compositionally biased region" description="Acidic residues" evidence="1">
    <location>
        <begin position="455"/>
        <end position="467"/>
    </location>
</feature>
<reference evidence="2" key="1">
    <citation type="journal article" date="2020" name="Stud. Mycol.">
        <title>101 Dothideomycetes genomes: a test case for predicting lifestyles and emergence of pathogens.</title>
        <authorList>
            <person name="Haridas S."/>
            <person name="Albert R."/>
            <person name="Binder M."/>
            <person name="Bloem J."/>
            <person name="Labutti K."/>
            <person name="Salamov A."/>
            <person name="Andreopoulos B."/>
            <person name="Baker S."/>
            <person name="Barry K."/>
            <person name="Bills G."/>
            <person name="Bluhm B."/>
            <person name="Cannon C."/>
            <person name="Castanera R."/>
            <person name="Culley D."/>
            <person name="Daum C."/>
            <person name="Ezra D."/>
            <person name="Gonzalez J."/>
            <person name="Henrissat B."/>
            <person name="Kuo A."/>
            <person name="Liang C."/>
            <person name="Lipzen A."/>
            <person name="Lutzoni F."/>
            <person name="Magnuson J."/>
            <person name="Mondo S."/>
            <person name="Nolan M."/>
            <person name="Ohm R."/>
            <person name="Pangilinan J."/>
            <person name="Park H.-J."/>
            <person name="Ramirez L."/>
            <person name="Alfaro M."/>
            <person name="Sun H."/>
            <person name="Tritt A."/>
            <person name="Yoshinaga Y."/>
            <person name="Zwiers L.-H."/>
            <person name="Turgeon B."/>
            <person name="Goodwin S."/>
            <person name="Spatafora J."/>
            <person name="Crous P."/>
            <person name="Grigoriev I."/>
        </authorList>
    </citation>
    <scope>NUCLEOTIDE SEQUENCE</scope>
    <source>
        <strain evidence="2">CBS 113818</strain>
    </source>
</reference>
<protein>
    <submittedName>
        <fullName evidence="2">Uncharacterized protein</fullName>
    </submittedName>
</protein>
<evidence type="ECO:0000313" key="3">
    <source>
        <dbReference type="Proteomes" id="UP000799424"/>
    </source>
</evidence>
<name>A0A6A7A0K5_9PLEO</name>
<dbReference type="AlphaFoldDB" id="A0A6A7A0K5"/>
<evidence type="ECO:0000313" key="2">
    <source>
        <dbReference type="EMBL" id="KAF2826237.1"/>
    </source>
</evidence>
<feature type="region of interest" description="Disordered" evidence="1">
    <location>
        <begin position="340"/>
        <end position="467"/>
    </location>
</feature>